<dbReference type="SMART" id="SM00886">
    <property type="entry name" value="Dabb"/>
    <property type="match status" value="1"/>
</dbReference>
<protein>
    <submittedName>
        <fullName evidence="2">Dabb family protein</fullName>
    </submittedName>
</protein>
<dbReference type="Proteomes" id="UP000253501">
    <property type="component" value="Unassembled WGS sequence"/>
</dbReference>
<dbReference type="InterPro" id="IPR013097">
    <property type="entry name" value="Dabb"/>
</dbReference>
<dbReference type="SUPFAM" id="SSF54909">
    <property type="entry name" value="Dimeric alpha+beta barrel"/>
    <property type="match status" value="1"/>
</dbReference>
<dbReference type="EMBL" id="QDHA01000092">
    <property type="protein sequence ID" value="RCJ04707.1"/>
    <property type="molecule type" value="Genomic_DNA"/>
</dbReference>
<dbReference type="Pfam" id="PF07876">
    <property type="entry name" value="Dabb"/>
    <property type="match status" value="1"/>
</dbReference>
<organism evidence="2 3">
    <name type="scientific">Cupriavidus necator</name>
    <name type="common">Alcaligenes eutrophus</name>
    <name type="synonym">Ralstonia eutropha</name>
    <dbReference type="NCBI Taxonomy" id="106590"/>
    <lineage>
        <taxon>Bacteria</taxon>
        <taxon>Pseudomonadati</taxon>
        <taxon>Pseudomonadota</taxon>
        <taxon>Betaproteobacteria</taxon>
        <taxon>Burkholderiales</taxon>
        <taxon>Burkholderiaceae</taxon>
        <taxon>Cupriavidus</taxon>
    </lineage>
</organism>
<evidence type="ECO:0000313" key="3">
    <source>
        <dbReference type="Proteomes" id="UP000253501"/>
    </source>
</evidence>
<proteinExistence type="predicted"/>
<sequence length="221" mass="24802">MRLETAQVRLHAGFCAGTWTCTQEQALLARIETLPGLRHVAIGRNLAGSWGAGDYTLDLQFDPTASGSPGQGTGLAATLDGMAEVDGVAYRPISCGLRAPQLRHGIWRTLMFRVRPEAPDWQVRALEQDLLLMPEYMPGILNWRLARVLSPGTWTHVWQQEFASADDLLGEYLMHPFHWGHVDRWFDPEFPEWTVQAISHAFCPLATSLIANHNRTEEYAP</sequence>
<reference evidence="2 3" key="1">
    <citation type="submission" date="2018-04" db="EMBL/GenBank/DDBJ databases">
        <title>Cupriavidus necator CR12 genome sequencing and assembly.</title>
        <authorList>
            <person name="Ben Fekih I."/>
            <person name="Mazhar H.S."/>
            <person name="Bello S.K."/>
            <person name="Rensing C."/>
        </authorList>
    </citation>
    <scope>NUCLEOTIDE SEQUENCE [LARGE SCALE GENOMIC DNA]</scope>
    <source>
        <strain evidence="2 3">CR12</strain>
    </source>
</reference>
<dbReference type="InterPro" id="IPR011008">
    <property type="entry name" value="Dimeric_a/b-barrel"/>
</dbReference>
<comment type="caution">
    <text evidence="2">The sequence shown here is derived from an EMBL/GenBank/DDBJ whole genome shotgun (WGS) entry which is preliminary data.</text>
</comment>
<accession>A0A367PBU0</accession>
<dbReference type="AlphaFoldDB" id="A0A367PBU0"/>
<dbReference type="RefSeq" id="WP_114135209.1">
    <property type="nucleotide sequence ID" value="NZ_CP068435.1"/>
</dbReference>
<name>A0A367PBU0_CUPNE</name>
<gene>
    <name evidence="2" type="ORF">DDK22_30775</name>
</gene>
<evidence type="ECO:0000313" key="2">
    <source>
        <dbReference type="EMBL" id="RCJ04707.1"/>
    </source>
</evidence>
<dbReference type="PROSITE" id="PS51502">
    <property type="entry name" value="S_R_A_B_BARREL"/>
    <property type="match status" value="1"/>
</dbReference>
<evidence type="ECO:0000259" key="1">
    <source>
        <dbReference type="PROSITE" id="PS51502"/>
    </source>
</evidence>
<dbReference type="Gene3D" id="3.30.70.100">
    <property type="match status" value="1"/>
</dbReference>
<feature type="domain" description="Stress-response A/B barrel" evidence="1">
    <location>
        <begin position="106"/>
        <end position="198"/>
    </location>
</feature>